<name>A0A2S9TQU2_9BACT</name>
<evidence type="ECO:0000313" key="1">
    <source>
        <dbReference type="EMBL" id="PRN01153.1"/>
    </source>
</evidence>
<proteinExistence type="predicted"/>
<sequence>MTKKKQLAEFMENEIPSANIQLALNKFKDEIMELHNSGYAVHQIQRYLETTHKLKVARQTVGLYIRKEKGN</sequence>
<evidence type="ECO:0000313" key="2">
    <source>
        <dbReference type="Proteomes" id="UP000238811"/>
    </source>
</evidence>
<reference evidence="1 2" key="1">
    <citation type="submission" date="2017-09" db="EMBL/GenBank/DDBJ databases">
        <title>Reassesment of A. cryaerophilus.</title>
        <authorList>
            <person name="Perez-Cataluna A."/>
            <person name="Collado L."/>
            <person name="Salgado O."/>
            <person name="Lefinanco V."/>
            <person name="Figueras M.J."/>
        </authorList>
    </citation>
    <scope>NUCLEOTIDE SEQUENCE [LARGE SCALE GENOMIC DNA]</scope>
    <source>
        <strain evidence="1 2">LMG 10229</strain>
    </source>
</reference>
<organism evidence="1 2">
    <name type="scientific">Aliarcobacter cryaerophilus</name>
    <dbReference type="NCBI Taxonomy" id="28198"/>
    <lineage>
        <taxon>Bacteria</taxon>
        <taxon>Pseudomonadati</taxon>
        <taxon>Campylobacterota</taxon>
        <taxon>Epsilonproteobacteria</taxon>
        <taxon>Campylobacterales</taxon>
        <taxon>Arcobacteraceae</taxon>
        <taxon>Aliarcobacter</taxon>
    </lineage>
</organism>
<dbReference type="Proteomes" id="UP000238811">
    <property type="component" value="Unassembled WGS sequence"/>
</dbReference>
<dbReference type="EMBL" id="NXGD01000003">
    <property type="protein sequence ID" value="PRN01153.1"/>
    <property type="molecule type" value="Genomic_DNA"/>
</dbReference>
<dbReference type="AlphaFoldDB" id="A0A2S9TQU2"/>
<gene>
    <name evidence="1" type="ORF">CJ668_03795</name>
</gene>
<accession>A0A2S9TQU2</accession>
<comment type="caution">
    <text evidence="1">The sequence shown here is derived from an EMBL/GenBank/DDBJ whole genome shotgun (WGS) entry which is preliminary data.</text>
</comment>
<protein>
    <submittedName>
        <fullName evidence="1">Uncharacterized protein</fullName>
    </submittedName>
</protein>